<dbReference type="PROSITE" id="PS50297">
    <property type="entry name" value="ANK_REP_REGION"/>
    <property type="match status" value="1"/>
</dbReference>
<accession>A0AAV2QFN9</accession>
<keyword evidence="6" id="KW-1185">Reference proteome</keyword>
<feature type="repeat" description="ANK" evidence="3">
    <location>
        <begin position="83"/>
        <end position="115"/>
    </location>
</feature>
<comment type="caution">
    <text evidence="5">The sequence shown here is derived from an EMBL/GenBank/DDBJ whole genome shotgun (WGS) entry which is preliminary data.</text>
</comment>
<feature type="region of interest" description="Disordered" evidence="4">
    <location>
        <begin position="140"/>
        <end position="191"/>
    </location>
</feature>
<dbReference type="SUPFAM" id="SSF48403">
    <property type="entry name" value="Ankyrin repeat"/>
    <property type="match status" value="1"/>
</dbReference>
<keyword evidence="1" id="KW-0677">Repeat</keyword>
<evidence type="ECO:0000256" key="1">
    <source>
        <dbReference type="ARBA" id="ARBA00022737"/>
    </source>
</evidence>
<dbReference type="PANTHER" id="PTHR24201">
    <property type="entry name" value="ANK_REP_REGION DOMAIN-CONTAINING PROTEIN"/>
    <property type="match status" value="1"/>
</dbReference>
<keyword evidence="2 3" id="KW-0040">ANK repeat</keyword>
<dbReference type="GO" id="GO:0005634">
    <property type="term" value="C:nucleus"/>
    <property type="evidence" value="ECO:0007669"/>
    <property type="project" value="TreeGrafter"/>
</dbReference>
<protein>
    <recommendedName>
        <fullName evidence="7">Ankyrin repeat domain-containing protein</fullName>
    </recommendedName>
</protein>
<dbReference type="PANTHER" id="PTHR24201:SF14">
    <property type="entry name" value="CYCLIN-DEPENDENT KINASE 4 INHIBITOR C-LIKE"/>
    <property type="match status" value="1"/>
</dbReference>
<evidence type="ECO:0000313" key="6">
    <source>
        <dbReference type="Proteomes" id="UP001497623"/>
    </source>
</evidence>
<gene>
    <name evidence="5" type="ORF">MNOR_LOCUS11141</name>
</gene>
<dbReference type="InterPro" id="IPR036770">
    <property type="entry name" value="Ankyrin_rpt-contain_sf"/>
</dbReference>
<dbReference type="PROSITE" id="PS50088">
    <property type="entry name" value="ANK_REPEAT"/>
    <property type="match status" value="1"/>
</dbReference>
<evidence type="ECO:0000256" key="3">
    <source>
        <dbReference type="PROSITE-ProRule" id="PRU00023"/>
    </source>
</evidence>
<dbReference type="EMBL" id="CAXKWB010005798">
    <property type="protein sequence ID" value="CAL4079879.1"/>
    <property type="molecule type" value="Genomic_DNA"/>
</dbReference>
<evidence type="ECO:0008006" key="7">
    <source>
        <dbReference type="Google" id="ProtNLM"/>
    </source>
</evidence>
<organism evidence="5 6">
    <name type="scientific">Meganyctiphanes norvegica</name>
    <name type="common">Northern krill</name>
    <name type="synonym">Thysanopoda norvegica</name>
    <dbReference type="NCBI Taxonomy" id="48144"/>
    <lineage>
        <taxon>Eukaryota</taxon>
        <taxon>Metazoa</taxon>
        <taxon>Ecdysozoa</taxon>
        <taxon>Arthropoda</taxon>
        <taxon>Crustacea</taxon>
        <taxon>Multicrustacea</taxon>
        <taxon>Malacostraca</taxon>
        <taxon>Eumalacostraca</taxon>
        <taxon>Eucarida</taxon>
        <taxon>Euphausiacea</taxon>
        <taxon>Euphausiidae</taxon>
        <taxon>Meganyctiphanes</taxon>
    </lineage>
</organism>
<reference evidence="5 6" key="1">
    <citation type="submission" date="2024-05" db="EMBL/GenBank/DDBJ databases">
        <authorList>
            <person name="Wallberg A."/>
        </authorList>
    </citation>
    <scope>NUCLEOTIDE SEQUENCE [LARGE SCALE GENOMIC DNA]</scope>
</reference>
<dbReference type="InterPro" id="IPR050776">
    <property type="entry name" value="Ank_Repeat/CDKN_Inhibitor"/>
</dbReference>
<name>A0AAV2QFN9_MEGNR</name>
<dbReference type="SMART" id="SM00248">
    <property type="entry name" value="ANK"/>
    <property type="match status" value="3"/>
</dbReference>
<evidence type="ECO:0000256" key="2">
    <source>
        <dbReference type="ARBA" id="ARBA00023043"/>
    </source>
</evidence>
<dbReference type="Gene3D" id="1.25.40.20">
    <property type="entry name" value="Ankyrin repeat-containing domain"/>
    <property type="match status" value="1"/>
</dbReference>
<proteinExistence type="predicted"/>
<sequence length="191" mass="20423">MATDKANKDLLAAVEGSDPAGVRAALARGASPNTTAGGLFDYPVLIWAVMKQSWSASDLEIFNVVLGQPGINVNQRGRYATGRGWSALMVAARRGYTEACTALLKGGADPHLTSHRGCNAIWQAAWAGHRQAIEAIISWGGDPKKKDNSGESPAEAARRQGHEDLASWLSIQEQLPPHHVGQEQEQLPPLL</sequence>
<evidence type="ECO:0000313" key="5">
    <source>
        <dbReference type="EMBL" id="CAL4079879.1"/>
    </source>
</evidence>
<dbReference type="Pfam" id="PF12796">
    <property type="entry name" value="Ank_2"/>
    <property type="match status" value="1"/>
</dbReference>
<dbReference type="Proteomes" id="UP001497623">
    <property type="component" value="Unassembled WGS sequence"/>
</dbReference>
<evidence type="ECO:0000256" key="4">
    <source>
        <dbReference type="SAM" id="MobiDB-lite"/>
    </source>
</evidence>
<dbReference type="AlphaFoldDB" id="A0AAV2QFN9"/>
<dbReference type="InterPro" id="IPR002110">
    <property type="entry name" value="Ankyrin_rpt"/>
</dbReference>
<feature type="compositionally biased region" description="Basic and acidic residues" evidence="4">
    <location>
        <begin position="156"/>
        <end position="165"/>
    </location>
</feature>